<dbReference type="RefSeq" id="WP_133359802.1">
    <property type="nucleotide sequence ID" value="NZ_SMUV01000065.1"/>
</dbReference>
<accession>A0A4R5V637</accession>
<reference evidence="2 3" key="1">
    <citation type="submission" date="2019-03" db="EMBL/GenBank/DDBJ databases">
        <title>Ruegeria lutea sp. nov., a novel strain, isolated from marine sediment, the Masan Bay, South Korea.</title>
        <authorList>
            <person name="Kim J."/>
            <person name="Kim D.-Y."/>
            <person name="Lee S.-S."/>
        </authorList>
    </citation>
    <scope>NUCLEOTIDE SEQUENCE [LARGE SCALE GENOMIC DNA]</scope>
    <source>
        <strain evidence="2 3">318-1</strain>
    </source>
</reference>
<proteinExistence type="predicted"/>
<comment type="caution">
    <text evidence="2">The sequence shown here is derived from an EMBL/GenBank/DDBJ whole genome shotgun (WGS) entry which is preliminary data.</text>
</comment>
<gene>
    <name evidence="2" type="ORF">E1832_11020</name>
</gene>
<evidence type="ECO:0000313" key="3">
    <source>
        <dbReference type="Proteomes" id="UP000295301"/>
    </source>
</evidence>
<organism evidence="2 3">
    <name type="scientific">Antarcticimicrobium luteum</name>
    <dbReference type="NCBI Taxonomy" id="2547397"/>
    <lineage>
        <taxon>Bacteria</taxon>
        <taxon>Pseudomonadati</taxon>
        <taxon>Pseudomonadota</taxon>
        <taxon>Alphaproteobacteria</taxon>
        <taxon>Rhodobacterales</taxon>
        <taxon>Paracoccaceae</taxon>
        <taxon>Antarcticimicrobium</taxon>
    </lineage>
</organism>
<dbReference type="EMBL" id="SMUV01000065">
    <property type="protein sequence ID" value="TDK47409.1"/>
    <property type="molecule type" value="Genomic_DNA"/>
</dbReference>
<keyword evidence="3" id="KW-1185">Reference proteome</keyword>
<dbReference type="OrthoDB" id="7857807at2"/>
<protein>
    <recommendedName>
        <fullName evidence="4">Glycine zipper 2TM domain-containing protein</fullName>
    </recommendedName>
</protein>
<feature type="signal peptide" evidence="1">
    <location>
        <begin position="1"/>
        <end position="19"/>
    </location>
</feature>
<dbReference type="Proteomes" id="UP000295301">
    <property type="component" value="Unassembled WGS sequence"/>
</dbReference>
<evidence type="ECO:0000256" key="1">
    <source>
        <dbReference type="SAM" id="SignalP"/>
    </source>
</evidence>
<keyword evidence="1" id="KW-0732">Signal</keyword>
<evidence type="ECO:0008006" key="4">
    <source>
        <dbReference type="Google" id="ProtNLM"/>
    </source>
</evidence>
<sequence length="204" mass="21387">MKLLIAAATAVLVASQAFAGSYEVRCETKRVPYQETVKGGTPEKVIGGAIVGGVIGKVVTKKDAGAAAGAIIGGAVANETSKKTVTKYKDVETCSNVFIPARVTNEETLRQALLDLNAGKPVSKEKTMDVQYTIGVAHDGKWGPQSQLAAEKYLANLAPDAPLYSLVVNDVVIVSSADVSAVDQIKNALLEAGIQSQIFVDLQR</sequence>
<name>A0A4R5V637_9RHOB</name>
<feature type="chain" id="PRO_5020983268" description="Glycine zipper 2TM domain-containing protein" evidence="1">
    <location>
        <begin position="20"/>
        <end position="204"/>
    </location>
</feature>
<evidence type="ECO:0000313" key="2">
    <source>
        <dbReference type="EMBL" id="TDK47409.1"/>
    </source>
</evidence>
<dbReference type="AlphaFoldDB" id="A0A4R5V637"/>